<dbReference type="EMBL" id="PUHQ01000146">
    <property type="protein sequence ID" value="KAG0654529.1"/>
    <property type="molecule type" value="Genomic_DNA"/>
</dbReference>
<dbReference type="Pfam" id="PF02201">
    <property type="entry name" value="SWIB"/>
    <property type="match status" value="1"/>
</dbReference>
<accession>A0A9P7B238</accession>
<dbReference type="InterPro" id="IPR014876">
    <property type="entry name" value="DEK_C"/>
</dbReference>
<feature type="compositionally biased region" description="Low complexity" evidence="1">
    <location>
        <begin position="93"/>
        <end position="110"/>
    </location>
</feature>
<feature type="compositionally biased region" description="Polar residues" evidence="1">
    <location>
        <begin position="142"/>
        <end position="157"/>
    </location>
</feature>
<evidence type="ECO:0000259" key="2">
    <source>
        <dbReference type="PROSITE" id="PS51998"/>
    </source>
</evidence>
<dbReference type="Proteomes" id="UP000777482">
    <property type="component" value="Unassembled WGS sequence"/>
</dbReference>
<sequence>MASFNVASLKPEIERILETADRSSISAKAVRKALQEKFPELDVKTHKAEIDALTTRIFTAGASGDEEEADVKPTVTSPKPKLPNFSKVKRARSPSSTVDSSDAVPASSPAFALASTSATRVKKEEAPALTDEELARQMQAEFEQQATVGRSTRNGGSAASAVKKRAPIKKSKKNKKAGSDDDDDGAVKKKKRKTSHTGFNKLHVLSDEMAEVCGAPVLSRPGVTKVSPLSSAQDPPRTVNLISSSTASQALWKYIKANDLQDPDLRTDILPDDQLKVRTVPEVKQANDVPPSSVSSFKMAKHIGAHLYPYDEAEHGHLAPPLDPVSDADSDPEDDRKPKLKAERGTPSSSSGAVGVQRANGRTKSAAEVDSEDDLSF</sequence>
<dbReference type="InterPro" id="IPR003121">
    <property type="entry name" value="SWIB_MDM2_domain"/>
</dbReference>
<organism evidence="3 4">
    <name type="scientific">Rhodotorula mucilaginosa</name>
    <name type="common">Yeast</name>
    <name type="synonym">Rhodotorula rubra</name>
    <dbReference type="NCBI Taxonomy" id="5537"/>
    <lineage>
        <taxon>Eukaryota</taxon>
        <taxon>Fungi</taxon>
        <taxon>Dikarya</taxon>
        <taxon>Basidiomycota</taxon>
        <taxon>Pucciniomycotina</taxon>
        <taxon>Microbotryomycetes</taxon>
        <taxon>Sporidiobolales</taxon>
        <taxon>Sporidiobolaceae</taxon>
        <taxon>Rhodotorula</taxon>
    </lineage>
</organism>
<keyword evidence="4" id="KW-1185">Reference proteome</keyword>
<feature type="compositionally biased region" description="Basic and acidic residues" evidence="1">
    <location>
        <begin position="334"/>
        <end position="344"/>
    </location>
</feature>
<dbReference type="CDD" id="cd10567">
    <property type="entry name" value="SWIB-MDM2_like"/>
    <property type="match status" value="1"/>
</dbReference>
<feature type="region of interest" description="Disordered" evidence="1">
    <location>
        <begin position="311"/>
        <end position="377"/>
    </location>
</feature>
<dbReference type="AlphaFoldDB" id="A0A9P7B238"/>
<dbReference type="InterPro" id="IPR019835">
    <property type="entry name" value="SWIB_domain"/>
</dbReference>
<evidence type="ECO:0000313" key="4">
    <source>
        <dbReference type="Proteomes" id="UP000777482"/>
    </source>
</evidence>
<dbReference type="Gene3D" id="1.10.245.10">
    <property type="entry name" value="SWIB/MDM2 domain"/>
    <property type="match status" value="1"/>
</dbReference>
<evidence type="ECO:0000256" key="1">
    <source>
        <dbReference type="SAM" id="MobiDB-lite"/>
    </source>
</evidence>
<feature type="region of interest" description="Disordered" evidence="1">
    <location>
        <begin position="62"/>
        <end position="201"/>
    </location>
</feature>
<comment type="caution">
    <text evidence="3">The sequence shown here is derived from an EMBL/GenBank/DDBJ whole genome shotgun (WGS) entry which is preliminary data.</text>
</comment>
<gene>
    <name evidence="3" type="ORF">C6P46_001609</name>
</gene>
<dbReference type="SUPFAM" id="SSF47592">
    <property type="entry name" value="SWIB/MDM2 domain"/>
    <property type="match status" value="1"/>
</dbReference>
<evidence type="ECO:0000313" key="3">
    <source>
        <dbReference type="EMBL" id="KAG0654529.1"/>
    </source>
</evidence>
<protein>
    <recommendedName>
        <fullName evidence="2">DEK-C domain-containing protein</fullName>
    </recommendedName>
</protein>
<dbReference type="Pfam" id="PF08766">
    <property type="entry name" value="DEK_C"/>
    <property type="match status" value="1"/>
</dbReference>
<proteinExistence type="predicted"/>
<dbReference type="PROSITE" id="PS51998">
    <property type="entry name" value="DEK_C"/>
    <property type="match status" value="1"/>
</dbReference>
<name>A0A9P7B238_RHOMI</name>
<dbReference type="OrthoDB" id="10251073at2759"/>
<dbReference type="SUPFAM" id="SSF109715">
    <property type="entry name" value="DEK C-terminal domain"/>
    <property type="match status" value="1"/>
</dbReference>
<reference evidence="3 4" key="1">
    <citation type="submission" date="2020-11" db="EMBL/GenBank/DDBJ databases">
        <title>Kefir isolates.</title>
        <authorList>
            <person name="Marcisauskas S."/>
            <person name="Kim Y."/>
            <person name="Blasche S."/>
        </authorList>
    </citation>
    <scope>NUCLEOTIDE SEQUENCE [LARGE SCALE GENOMIC DNA]</scope>
    <source>
        <strain evidence="3 4">KR</strain>
    </source>
</reference>
<dbReference type="PANTHER" id="PTHR13844">
    <property type="entry name" value="SWI/SNF-RELATED MATRIX-ASSOCIATED ACTIN-DEPENDENT REGULATOR OF CHROMATIN SUBFAMILY D"/>
    <property type="match status" value="1"/>
</dbReference>
<dbReference type="Gene3D" id="1.10.10.60">
    <property type="entry name" value="Homeodomain-like"/>
    <property type="match status" value="1"/>
</dbReference>
<feature type="domain" description="DEK-C" evidence="2">
    <location>
        <begin position="3"/>
        <end position="59"/>
    </location>
</feature>
<dbReference type="InterPro" id="IPR036885">
    <property type="entry name" value="SWIB_MDM2_dom_sf"/>
</dbReference>
<feature type="compositionally biased region" description="Basic residues" evidence="1">
    <location>
        <begin position="162"/>
        <end position="176"/>
    </location>
</feature>
<dbReference type="SMART" id="SM00151">
    <property type="entry name" value="SWIB"/>
    <property type="match status" value="1"/>
</dbReference>